<dbReference type="Proteomes" id="UP000297475">
    <property type="component" value="Unassembled WGS sequence"/>
</dbReference>
<dbReference type="GO" id="GO:0016740">
    <property type="term" value="F:transferase activity"/>
    <property type="evidence" value="ECO:0007669"/>
    <property type="project" value="UniProtKB-KW"/>
</dbReference>
<evidence type="ECO:0000256" key="1">
    <source>
        <dbReference type="ARBA" id="ARBA00008984"/>
    </source>
</evidence>
<dbReference type="Gene3D" id="3.30.110.40">
    <property type="entry name" value="TusA-like domain"/>
    <property type="match status" value="1"/>
</dbReference>
<comment type="similarity">
    <text evidence="1">Belongs to the sulfur carrier protein TusA family.</text>
</comment>
<gene>
    <name evidence="3" type="ORF">E4656_06935</name>
</gene>
<dbReference type="PROSITE" id="PS01148">
    <property type="entry name" value="UPF0033"/>
    <property type="match status" value="1"/>
</dbReference>
<evidence type="ECO:0000313" key="4">
    <source>
        <dbReference type="Proteomes" id="UP000297475"/>
    </source>
</evidence>
<feature type="domain" description="UPF0033" evidence="2">
    <location>
        <begin position="10"/>
        <end position="34"/>
    </location>
</feature>
<organism evidence="3 4">
    <name type="scientific">Natronospirillum operosum</name>
    <dbReference type="NCBI Taxonomy" id="2759953"/>
    <lineage>
        <taxon>Bacteria</taxon>
        <taxon>Pseudomonadati</taxon>
        <taxon>Pseudomonadota</taxon>
        <taxon>Gammaproteobacteria</taxon>
        <taxon>Oceanospirillales</taxon>
        <taxon>Natronospirillaceae</taxon>
        <taxon>Natronospirillum</taxon>
    </lineage>
</organism>
<reference evidence="3 4" key="1">
    <citation type="submission" date="2019-04" db="EMBL/GenBank/DDBJ databases">
        <title>Natronospirillum operosus gen. nov., sp. nov., a haloalkaliphilic satellite isolated from decaying biomass of laboratory culture of cyanobacterium Geitlerinema sp. and proposal of Natronospirillaceae fam. nov. and Saccharospirillaceae fam. nov.</title>
        <authorList>
            <person name="Kevbrin V."/>
            <person name="Boltyanskaya Y."/>
            <person name="Koziaeva V."/>
            <person name="Grouzdev D.S."/>
            <person name="Park M."/>
            <person name="Cho J."/>
        </authorList>
    </citation>
    <scope>NUCLEOTIDE SEQUENCE [LARGE SCALE GENOMIC DNA]</scope>
    <source>
        <strain evidence="3 4">G-116</strain>
    </source>
</reference>
<keyword evidence="3" id="KW-0808">Transferase</keyword>
<dbReference type="PANTHER" id="PTHR33279:SF2">
    <property type="entry name" value="SULFUR CARRIER PROTEIN TUSA"/>
    <property type="match status" value="1"/>
</dbReference>
<evidence type="ECO:0000313" key="3">
    <source>
        <dbReference type="EMBL" id="TGG93917.1"/>
    </source>
</evidence>
<dbReference type="PANTHER" id="PTHR33279">
    <property type="entry name" value="SULFUR CARRIER PROTEIN YEDF-RELATED"/>
    <property type="match status" value="1"/>
</dbReference>
<dbReference type="CDD" id="cd00291">
    <property type="entry name" value="SirA_YedF_YeeD"/>
    <property type="match status" value="1"/>
</dbReference>
<comment type="caution">
    <text evidence="3">The sequence shown here is derived from an EMBL/GenBank/DDBJ whole genome shotgun (WGS) entry which is preliminary data.</text>
</comment>
<dbReference type="OrthoDB" id="5325383at2"/>
<dbReference type="EMBL" id="SRMF01000002">
    <property type="protein sequence ID" value="TGG93917.1"/>
    <property type="molecule type" value="Genomic_DNA"/>
</dbReference>
<dbReference type="AlphaFoldDB" id="A0A4Z0W8I9"/>
<proteinExistence type="inferred from homology"/>
<accession>A0A4Z0W8I9</accession>
<keyword evidence="4" id="KW-1185">Reference proteome</keyword>
<dbReference type="Pfam" id="PF01206">
    <property type="entry name" value="TusA"/>
    <property type="match status" value="1"/>
</dbReference>
<sequence length="79" mass="8714">MQTNIKQDIIDASGLACPLPLLKVKQWLARAEPGARLRVIADDPGSARDIPRFLAASPHQLLRETRTDNIWVGEIEAGQ</sequence>
<dbReference type="InterPro" id="IPR001455">
    <property type="entry name" value="TusA-like"/>
</dbReference>
<dbReference type="InterPro" id="IPR036868">
    <property type="entry name" value="TusA-like_sf"/>
</dbReference>
<evidence type="ECO:0000259" key="2">
    <source>
        <dbReference type="PROSITE" id="PS01148"/>
    </source>
</evidence>
<name>A0A4Z0W8I9_9GAMM</name>
<dbReference type="SUPFAM" id="SSF64307">
    <property type="entry name" value="SirA-like"/>
    <property type="match status" value="1"/>
</dbReference>
<dbReference type="RefSeq" id="WP_135482463.1">
    <property type="nucleotide sequence ID" value="NZ_SRMF01000002.1"/>
</dbReference>
<protein>
    <submittedName>
        <fullName evidence="3">Sulfurtransferase TusA family protein</fullName>
    </submittedName>
</protein>